<feature type="compositionally biased region" description="Basic and acidic residues" evidence="5">
    <location>
        <begin position="8"/>
        <end position="20"/>
    </location>
</feature>
<evidence type="ECO:0000256" key="1">
    <source>
        <dbReference type="ARBA" id="ARBA00004123"/>
    </source>
</evidence>
<comment type="caution">
    <text evidence="7">The sequence shown here is derived from an EMBL/GenBank/DDBJ whole genome shotgun (WGS) entry which is preliminary data.</text>
</comment>
<dbReference type="SUPFAM" id="SSF52540">
    <property type="entry name" value="P-loop containing nucleoside triphosphate hydrolases"/>
    <property type="match status" value="1"/>
</dbReference>
<evidence type="ECO:0000256" key="5">
    <source>
        <dbReference type="SAM" id="MobiDB-lite"/>
    </source>
</evidence>
<accession>A0ABQ7EJS5</accession>
<sequence>MEEEEPTGEFRGESQPEQRKSGTPRLYIKELVMRNFKSYAGEQRVGPFHKSSHLVNYIIASVSNFCLPATLDCSCESFSAVVGPNGSGKSNVIDAMLFVFGKRAKQMRLNKVSELIHNSTNHQNLDSAGVSVQFEEIIDKNVSIVGHYVKDRTKDAQFIIISLRNNMFELADRLVGIYKTDNCTKSITINPGSFAVSQKTPALIVL</sequence>
<proteinExistence type="predicted"/>
<evidence type="ECO:0000259" key="6">
    <source>
        <dbReference type="Pfam" id="PF02463"/>
    </source>
</evidence>
<keyword evidence="4" id="KW-0539">Nucleus</keyword>
<keyword evidence="3" id="KW-0067">ATP-binding</keyword>
<name>A0ABQ7EJS5_BRACR</name>
<gene>
    <name evidence="7" type="ORF">DY000_02025503</name>
</gene>
<dbReference type="Pfam" id="PF02463">
    <property type="entry name" value="SMC_N"/>
    <property type="match status" value="1"/>
</dbReference>
<keyword evidence="8" id="KW-1185">Reference proteome</keyword>
<dbReference type="EMBL" id="QGKV02000299">
    <property type="protein sequence ID" value="KAF3596930.1"/>
    <property type="molecule type" value="Genomic_DNA"/>
</dbReference>
<feature type="domain" description="RecF/RecN/SMC N-terminal" evidence="6">
    <location>
        <begin position="76"/>
        <end position="136"/>
    </location>
</feature>
<evidence type="ECO:0000256" key="2">
    <source>
        <dbReference type="ARBA" id="ARBA00022741"/>
    </source>
</evidence>
<dbReference type="Gene3D" id="3.40.50.300">
    <property type="entry name" value="P-loop containing nucleotide triphosphate hydrolases"/>
    <property type="match status" value="2"/>
</dbReference>
<comment type="subcellular location">
    <subcellularLocation>
        <location evidence="1">Nucleus</location>
    </subcellularLocation>
</comment>
<feature type="region of interest" description="Disordered" evidence="5">
    <location>
        <begin position="1"/>
        <end position="24"/>
    </location>
</feature>
<evidence type="ECO:0000313" key="8">
    <source>
        <dbReference type="Proteomes" id="UP000266723"/>
    </source>
</evidence>
<dbReference type="Proteomes" id="UP000266723">
    <property type="component" value="Unassembled WGS sequence"/>
</dbReference>
<protein>
    <recommendedName>
        <fullName evidence="6">RecF/RecN/SMC N-terminal domain-containing protein</fullName>
    </recommendedName>
</protein>
<organism evidence="7 8">
    <name type="scientific">Brassica cretica</name>
    <name type="common">Mustard</name>
    <dbReference type="NCBI Taxonomy" id="69181"/>
    <lineage>
        <taxon>Eukaryota</taxon>
        <taxon>Viridiplantae</taxon>
        <taxon>Streptophyta</taxon>
        <taxon>Embryophyta</taxon>
        <taxon>Tracheophyta</taxon>
        <taxon>Spermatophyta</taxon>
        <taxon>Magnoliopsida</taxon>
        <taxon>eudicotyledons</taxon>
        <taxon>Gunneridae</taxon>
        <taxon>Pentapetalae</taxon>
        <taxon>rosids</taxon>
        <taxon>malvids</taxon>
        <taxon>Brassicales</taxon>
        <taxon>Brassicaceae</taxon>
        <taxon>Brassiceae</taxon>
        <taxon>Brassica</taxon>
    </lineage>
</organism>
<dbReference type="InterPro" id="IPR027417">
    <property type="entry name" value="P-loop_NTPase"/>
</dbReference>
<reference evidence="7 8" key="1">
    <citation type="journal article" date="2020" name="BMC Genomics">
        <title>Intraspecific diversification of the crop wild relative Brassica cretica Lam. using demographic model selection.</title>
        <authorList>
            <person name="Kioukis A."/>
            <person name="Michalopoulou V.A."/>
            <person name="Briers L."/>
            <person name="Pirintsos S."/>
            <person name="Studholme D.J."/>
            <person name="Pavlidis P."/>
            <person name="Sarris P.F."/>
        </authorList>
    </citation>
    <scope>NUCLEOTIDE SEQUENCE [LARGE SCALE GENOMIC DNA]</scope>
    <source>
        <strain evidence="8">cv. PFS-1207/04</strain>
    </source>
</reference>
<dbReference type="PANTHER" id="PTHR18937:SF172">
    <property type="entry name" value="STRUCTURAL MAINTENANCE OF CHROMOSOMES PROTEIN"/>
    <property type="match status" value="1"/>
</dbReference>
<keyword evidence="2" id="KW-0547">Nucleotide-binding</keyword>
<evidence type="ECO:0000256" key="3">
    <source>
        <dbReference type="ARBA" id="ARBA00022840"/>
    </source>
</evidence>
<dbReference type="InterPro" id="IPR003395">
    <property type="entry name" value="RecF/RecN/SMC_N"/>
</dbReference>
<evidence type="ECO:0000313" key="7">
    <source>
        <dbReference type="EMBL" id="KAF3596930.1"/>
    </source>
</evidence>
<dbReference type="PANTHER" id="PTHR18937">
    <property type="entry name" value="STRUCTURAL MAINTENANCE OF CHROMOSOMES SMC FAMILY MEMBER"/>
    <property type="match status" value="1"/>
</dbReference>
<evidence type="ECO:0000256" key="4">
    <source>
        <dbReference type="ARBA" id="ARBA00023242"/>
    </source>
</evidence>